<evidence type="ECO:0000313" key="2">
    <source>
        <dbReference type="Proteomes" id="UP000265520"/>
    </source>
</evidence>
<evidence type="ECO:0000313" key="1">
    <source>
        <dbReference type="EMBL" id="MCI89343.1"/>
    </source>
</evidence>
<dbReference type="AlphaFoldDB" id="A0A392VPC3"/>
<comment type="caution">
    <text evidence="1">The sequence shown here is derived from an EMBL/GenBank/DDBJ whole genome shotgun (WGS) entry which is preliminary data.</text>
</comment>
<reference evidence="1 2" key="1">
    <citation type="journal article" date="2018" name="Front. Plant Sci.">
        <title>Red Clover (Trifolium pratense) and Zigzag Clover (T. medium) - A Picture of Genomic Similarities and Differences.</title>
        <authorList>
            <person name="Dluhosova J."/>
            <person name="Istvanek J."/>
            <person name="Nedelnik J."/>
            <person name="Repkova J."/>
        </authorList>
    </citation>
    <scope>NUCLEOTIDE SEQUENCE [LARGE SCALE GENOMIC DNA]</scope>
    <source>
        <strain evidence="2">cv. 10/8</strain>
        <tissue evidence="1">Leaf</tissue>
    </source>
</reference>
<sequence length="66" mass="6773">LPSSIGSSRKGSFVIKAAAATPPVKQGGADKPLWFASKQSLFYLDGSLLGDYGFDPLGLSDPEGTG</sequence>
<proteinExistence type="predicted"/>
<keyword evidence="2" id="KW-1185">Reference proteome</keyword>
<dbReference type="EMBL" id="LXQA011217052">
    <property type="protein sequence ID" value="MCI89343.1"/>
    <property type="molecule type" value="Genomic_DNA"/>
</dbReference>
<dbReference type="Proteomes" id="UP000265520">
    <property type="component" value="Unassembled WGS sequence"/>
</dbReference>
<protein>
    <submittedName>
        <fullName evidence="1">Chlorophyll a-b binding protein 3 chloroplastic-like</fullName>
    </submittedName>
</protein>
<dbReference type="SUPFAM" id="SSF103511">
    <property type="entry name" value="Chlorophyll a-b binding protein"/>
    <property type="match status" value="1"/>
</dbReference>
<organism evidence="1 2">
    <name type="scientific">Trifolium medium</name>
    <dbReference type="NCBI Taxonomy" id="97028"/>
    <lineage>
        <taxon>Eukaryota</taxon>
        <taxon>Viridiplantae</taxon>
        <taxon>Streptophyta</taxon>
        <taxon>Embryophyta</taxon>
        <taxon>Tracheophyta</taxon>
        <taxon>Spermatophyta</taxon>
        <taxon>Magnoliopsida</taxon>
        <taxon>eudicotyledons</taxon>
        <taxon>Gunneridae</taxon>
        <taxon>Pentapetalae</taxon>
        <taxon>rosids</taxon>
        <taxon>fabids</taxon>
        <taxon>Fabales</taxon>
        <taxon>Fabaceae</taxon>
        <taxon>Papilionoideae</taxon>
        <taxon>50 kb inversion clade</taxon>
        <taxon>NPAAA clade</taxon>
        <taxon>Hologalegina</taxon>
        <taxon>IRL clade</taxon>
        <taxon>Trifolieae</taxon>
        <taxon>Trifolium</taxon>
    </lineage>
</organism>
<accession>A0A392VPC3</accession>
<feature type="non-terminal residue" evidence="1">
    <location>
        <position position="66"/>
    </location>
</feature>
<dbReference type="Gene3D" id="1.10.3460.10">
    <property type="entry name" value="Chlorophyll a/b binding protein domain"/>
    <property type="match status" value="1"/>
</dbReference>
<name>A0A392VPC3_9FABA</name>
<feature type="non-terminal residue" evidence="1">
    <location>
        <position position="1"/>
    </location>
</feature>